<organism evidence="1 2">
    <name type="scientific">Shinella granuli</name>
    <dbReference type="NCBI Taxonomy" id="323621"/>
    <lineage>
        <taxon>Bacteria</taxon>
        <taxon>Pseudomonadati</taxon>
        <taxon>Pseudomonadota</taxon>
        <taxon>Alphaproteobacteria</taxon>
        <taxon>Hyphomicrobiales</taxon>
        <taxon>Rhizobiaceae</taxon>
        <taxon>Shinella</taxon>
    </lineage>
</organism>
<gene>
    <name evidence="1" type="ORF">EV665_1861</name>
</gene>
<comment type="caution">
    <text evidence="1">The sequence shown here is derived from an EMBL/GenBank/DDBJ whole genome shotgun (WGS) entry which is preliminary data.</text>
</comment>
<name>A0A4R2BN33_SHIGR</name>
<feature type="non-terminal residue" evidence="1">
    <location>
        <position position="1"/>
    </location>
</feature>
<evidence type="ECO:0000313" key="1">
    <source>
        <dbReference type="EMBL" id="TCN28857.1"/>
    </source>
</evidence>
<proteinExistence type="predicted"/>
<evidence type="ECO:0000313" key="2">
    <source>
        <dbReference type="Proteomes" id="UP000295351"/>
    </source>
</evidence>
<sequence length="82" mass="9241">SGRYGAKHPSSQRDHHTFSKVGQIQHFRVVTPHCIGWLMNQIGAGNNIPLRLQVRSCENINAVVVDGPQHERFEDTLPKETV</sequence>
<dbReference type="Proteomes" id="UP000295351">
    <property type="component" value="Unassembled WGS sequence"/>
</dbReference>
<reference evidence="1 2" key="1">
    <citation type="submission" date="2019-03" db="EMBL/GenBank/DDBJ databases">
        <title>Genomic Encyclopedia of Type Strains, Phase IV (KMG-IV): sequencing the most valuable type-strain genomes for metagenomic binning, comparative biology and taxonomic classification.</title>
        <authorList>
            <person name="Goeker M."/>
        </authorList>
    </citation>
    <scope>NUCLEOTIDE SEQUENCE [LARGE SCALE GENOMIC DNA]</scope>
    <source>
        <strain evidence="1 2">DSM 18401</strain>
    </source>
</reference>
<keyword evidence="2" id="KW-1185">Reference proteome</keyword>
<accession>A0A4R2BN33</accession>
<dbReference type="AlphaFoldDB" id="A0A4R2BN33"/>
<dbReference type="EMBL" id="SLVX01000086">
    <property type="protein sequence ID" value="TCN28857.1"/>
    <property type="molecule type" value="Genomic_DNA"/>
</dbReference>
<dbReference type="RefSeq" id="WP_162853242.1">
    <property type="nucleotide sequence ID" value="NZ_SLVX01000086.1"/>
</dbReference>
<protein>
    <submittedName>
        <fullName evidence="1">Uncharacterized protein</fullName>
    </submittedName>
</protein>